<dbReference type="PROSITE" id="PS00217">
    <property type="entry name" value="SUGAR_TRANSPORT_2"/>
    <property type="match status" value="1"/>
</dbReference>
<protein>
    <submittedName>
        <fullName evidence="10">Bifunctional purine biosynthesis protein PurH</fullName>
    </submittedName>
</protein>
<dbReference type="PANTHER" id="PTHR23503:SF8">
    <property type="entry name" value="FACILITATED GLUCOSE TRANSPORTER PROTEIN 1"/>
    <property type="match status" value="1"/>
</dbReference>
<reference evidence="10" key="1">
    <citation type="submission" date="2022-07" db="EMBL/GenBank/DDBJ databases">
        <title>Phylogenomic reconstructions and comparative analyses of Kickxellomycotina fungi.</title>
        <authorList>
            <person name="Reynolds N.K."/>
            <person name="Stajich J.E."/>
            <person name="Barry K."/>
            <person name="Grigoriev I.V."/>
            <person name="Crous P."/>
            <person name="Smith M.E."/>
        </authorList>
    </citation>
    <scope>NUCLEOTIDE SEQUENCE</scope>
    <source>
        <strain evidence="10">RSA 567</strain>
    </source>
</reference>
<evidence type="ECO:0000313" key="10">
    <source>
        <dbReference type="EMBL" id="KAJ1976562.1"/>
    </source>
</evidence>
<dbReference type="Gene3D" id="1.20.1250.20">
    <property type="entry name" value="MFS general substrate transporter like domains"/>
    <property type="match status" value="2"/>
</dbReference>
<feature type="transmembrane region" description="Helical" evidence="8">
    <location>
        <begin position="256"/>
        <end position="278"/>
    </location>
</feature>
<feature type="transmembrane region" description="Helical" evidence="8">
    <location>
        <begin position="558"/>
        <end position="582"/>
    </location>
</feature>
<dbReference type="AlphaFoldDB" id="A0A9W8B564"/>
<feature type="region of interest" description="Disordered" evidence="7">
    <location>
        <begin position="1"/>
        <end position="60"/>
    </location>
</feature>
<evidence type="ECO:0000259" key="9">
    <source>
        <dbReference type="PROSITE" id="PS50850"/>
    </source>
</evidence>
<dbReference type="OrthoDB" id="4540492at2759"/>
<dbReference type="GO" id="GO:0015149">
    <property type="term" value="F:hexose transmembrane transporter activity"/>
    <property type="evidence" value="ECO:0007669"/>
    <property type="project" value="TreeGrafter"/>
</dbReference>
<evidence type="ECO:0000256" key="1">
    <source>
        <dbReference type="ARBA" id="ARBA00004141"/>
    </source>
</evidence>
<name>A0A9W8B564_9FUNG</name>
<keyword evidence="3" id="KW-0813">Transport</keyword>
<gene>
    <name evidence="10" type="primary">HGT20_2</name>
    <name evidence="10" type="ORF">H4R34_003930</name>
</gene>
<feature type="region of interest" description="Disordered" evidence="7">
    <location>
        <begin position="316"/>
        <end position="407"/>
    </location>
</feature>
<feature type="transmembrane region" description="Helical" evidence="8">
    <location>
        <begin position="229"/>
        <end position="250"/>
    </location>
</feature>
<dbReference type="GO" id="GO:0016020">
    <property type="term" value="C:membrane"/>
    <property type="evidence" value="ECO:0007669"/>
    <property type="project" value="UniProtKB-SubCell"/>
</dbReference>
<evidence type="ECO:0000256" key="7">
    <source>
        <dbReference type="SAM" id="MobiDB-lite"/>
    </source>
</evidence>
<comment type="caution">
    <text evidence="10">The sequence shown here is derived from an EMBL/GenBank/DDBJ whole genome shotgun (WGS) entry which is preliminary data.</text>
</comment>
<dbReference type="PRINTS" id="PR00171">
    <property type="entry name" value="SUGRTRNSPORT"/>
</dbReference>
<feature type="transmembrane region" description="Helical" evidence="8">
    <location>
        <begin position="473"/>
        <end position="493"/>
    </location>
</feature>
<evidence type="ECO:0000256" key="5">
    <source>
        <dbReference type="ARBA" id="ARBA00022989"/>
    </source>
</evidence>
<keyword evidence="11" id="KW-1185">Reference proteome</keyword>
<keyword evidence="6 8" id="KW-0472">Membrane</keyword>
<evidence type="ECO:0000313" key="11">
    <source>
        <dbReference type="Proteomes" id="UP001151582"/>
    </source>
</evidence>
<dbReference type="PROSITE" id="PS50850">
    <property type="entry name" value="MFS"/>
    <property type="match status" value="1"/>
</dbReference>
<feature type="transmembrane region" description="Helical" evidence="8">
    <location>
        <begin position="594"/>
        <end position="612"/>
    </location>
</feature>
<feature type="transmembrane region" description="Helical" evidence="8">
    <location>
        <begin position="139"/>
        <end position="158"/>
    </location>
</feature>
<accession>A0A9W8B564</accession>
<feature type="compositionally biased region" description="Low complexity" evidence="7">
    <location>
        <begin position="356"/>
        <end position="366"/>
    </location>
</feature>
<dbReference type="InterPro" id="IPR020846">
    <property type="entry name" value="MFS_dom"/>
</dbReference>
<feature type="transmembrane region" description="Helical" evidence="8">
    <location>
        <begin position="196"/>
        <end position="217"/>
    </location>
</feature>
<feature type="domain" description="Major facilitator superfamily (MFS) profile" evidence="9">
    <location>
        <begin position="89"/>
        <end position="616"/>
    </location>
</feature>
<evidence type="ECO:0000256" key="2">
    <source>
        <dbReference type="ARBA" id="ARBA00010992"/>
    </source>
</evidence>
<dbReference type="Pfam" id="PF00083">
    <property type="entry name" value="Sugar_tr"/>
    <property type="match status" value="2"/>
</dbReference>
<feature type="region of interest" description="Disordered" evidence="7">
    <location>
        <begin position="674"/>
        <end position="694"/>
    </location>
</feature>
<feature type="compositionally biased region" description="Low complexity" evidence="7">
    <location>
        <begin position="323"/>
        <end position="333"/>
    </location>
</feature>
<keyword evidence="5 8" id="KW-1133">Transmembrane helix</keyword>
<dbReference type="PANTHER" id="PTHR23503">
    <property type="entry name" value="SOLUTE CARRIER FAMILY 2"/>
    <property type="match status" value="1"/>
</dbReference>
<comment type="subcellular location">
    <subcellularLocation>
        <location evidence="1">Membrane</location>
        <topology evidence="1">Multi-pass membrane protein</topology>
    </subcellularLocation>
</comment>
<feature type="transmembrane region" description="Helical" evidence="8">
    <location>
        <begin position="526"/>
        <end position="551"/>
    </location>
</feature>
<feature type="region of interest" description="Disordered" evidence="7">
    <location>
        <begin position="629"/>
        <end position="658"/>
    </location>
</feature>
<feature type="transmembrane region" description="Helical" evidence="8">
    <location>
        <begin position="170"/>
        <end position="190"/>
    </location>
</feature>
<feature type="transmembrane region" description="Helical" evidence="8">
    <location>
        <begin position="431"/>
        <end position="453"/>
    </location>
</feature>
<organism evidence="10 11">
    <name type="scientific">Dimargaris verticillata</name>
    <dbReference type="NCBI Taxonomy" id="2761393"/>
    <lineage>
        <taxon>Eukaryota</taxon>
        <taxon>Fungi</taxon>
        <taxon>Fungi incertae sedis</taxon>
        <taxon>Zoopagomycota</taxon>
        <taxon>Kickxellomycotina</taxon>
        <taxon>Dimargaritomycetes</taxon>
        <taxon>Dimargaritales</taxon>
        <taxon>Dimargaritaceae</taxon>
        <taxon>Dimargaris</taxon>
    </lineage>
</organism>
<dbReference type="EMBL" id="JANBQB010000419">
    <property type="protein sequence ID" value="KAJ1976562.1"/>
    <property type="molecule type" value="Genomic_DNA"/>
</dbReference>
<evidence type="ECO:0000256" key="4">
    <source>
        <dbReference type="ARBA" id="ARBA00022692"/>
    </source>
</evidence>
<dbReference type="InterPro" id="IPR003663">
    <property type="entry name" value="Sugar/inositol_transpt"/>
</dbReference>
<evidence type="ECO:0000256" key="3">
    <source>
        <dbReference type="ARBA" id="ARBA00022448"/>
    </source>
</evidence>
<dbReference type="InterPro" id="IPR005829">
    <property type="entry name" value="Sugar_transporter_CS"/>
</dbReference>
<keyword evidence="4 8" id="KW-0812">Transmembrane</keyword>
<evidence type="ECO:0000256" key="6">
    <source>
        <dbReference type="ARBA" id="ARBA00023136"/>
    </source>
</evidence>
<proteinExistence type="inferred from homology"/>
<feature type="transmembrane region" description="Helical" evidence="8">
    <location>
        <begin position="500"/>
        <end position="520"/>
    </location>
</feature>
<evidence type="ECO:0000256" key="8">
    <source>
        <dbReference type="SAM" id="Phobius"/>
    </source>
</evidence>
<dbReference type="InterPro" id="IPR036259">
    <property type="entry name" value="MFS_trans_sf"/>
</dbReference>
<dbReference type="Proteomes" id="UP001151582">
    <property type="component" value="Unassembled WGS sequence"/>
</dbReference>
<dbReference type="PROSITE" id="PS00216">
    <property type="entry name" value="SUGAR_TRANSPORT_1"/>
    <property type="match status" value="1"/>
</dbReference>
<dbReference type="SUPFAM" id="SSF103473">
    <property type="entry name" value="MFS general substrate transporter"/>
    <property type="match status" value="1"/>
</dbReference>
<dbReference type="InterPro" id="IPR005828">
    <property type="entry name" value="MFS_sugar_transport-like"/>
</dbReference>
<comment type="similarity">
    <text evidence="2">Belongs to the major facilitator superfamily. Sugar transporter (TC 2.A.1.1) family.</text>
</comment>
<sequence length="720" mass="76847">MREDKPLPKLYQTADPSARTAANNDDLIGNSPEASPRLPPHRSCTSDNDDPNGFDHGSTFNASAALASEPGRQGLWAKIPRMPRHLFVSALVACLGSFNNGYNTSVFNIPEGVIRFCEGVTPPDNHHGAFPDCIPMDNFQWGITVALFAIGGLFGGLLGGPAITRLGRRWAMFWNNLFLIVGVILVATTTSIGQIVAGRFVVGIGCGGACVITPTYLSEISTVETRGALGTMNQLFIVIGILLTEAIGLGLSDPPYWRLLSGISALVAVAQMAGCFYIDESPKFLMLQGRKAEAERVLQRLRGSTNVQDELDQMVRAQWGDEPPTTTTTSLTPCLESDSDTSSSPDVTKDRAFKGQTTLTQTLTIQTEKENDDLGELRPNHCANADAKSDVAVSATGGGGGGRGRAHFQRQPDQAINIIQLLRNRKGSYNLARSLIIASVFTSVQQLSGINGVMFYSTSIFNRLFADQETPKLITVGTGVLNLVMTLATIPVVDRLGRKALTMTSSTGMTLASILIVVGSVANIDILVVVCVFLFIATFAVGLGVTPWLVMTEVFPTYAVSAASSWCMVLNWFSNFLVGVIFPSLQKGLGDYTFVPFAVITGVFSVFVFFFVPETKGKTPEEILGESALRSHSEEGGGPGDNAIQSMADASPRQLPSDTSDALAELDLLSLHPSTHGNATGAGRQGEGKHHPHLGEFADFVDHMADAAKPPASQIPPPVA</sequence>
<dbReference type="InterPro" id="IPR045263">
    <property type="entry name" value="GLUT"/>
</dbReference>